<name>A0A803Y2E7_MELGA</name>
<evidence type="ECO:0000256" key="4">
    <source>
        <dbReference type="ARBA" id="ARBA00022552"/>
    </source>
</evidence>
<keyword evidence="3 7" id="KW-0690">Ribosome biogenesis</keyword>
<dbReference type="GO" id="GO:0034455">
    <property type="term" value="C:t-UTP complex"/>
    <property type="evidence" value="ECO:0007669"/>
    <property type="project" value="TreeGrafter"/>
</dbReference>
<keyword evidence="11" id="KW-1185">Reference proteome</keyword>
<dbReference type="Bgee" id="ENSMGAG00000011761">
    <property type="expression patterns" value="Expressed in bursa of Fabricius and 17 other cell types or tissues"/>
</dbReference>
<evidence type="ECO:0000256" key="2">
    <source>
        <dbReference type="ARBA" id="ARBA00010559"/>
    </source>
</evidence>
<dbReference type="Pfam" id="PF08146">
    <property type="entry name" value="BP28CT"/>
    <property type="match status" value="1"/>
</dbReference>
<keyword evidence="8" id="KW-0175">Coiled coil</keyword>
<evidence type="ECO:0000259" key="9">
    <source>
        <dbReference type="SMART" id="SM01036"/>
    </source>
</evidence>
<feature type="coiled-coil region" evidence="8">
    <location>
        <begin position="2001"/>
        <end position="2028"/>
    </location>
</feature>
<dbReference type="Ensembl" id="ENSMGAT00000036779.1">
    <property type="protein sequence ID" value="ENSMGAP00000025944.1"/>
    <property type="gene ID" value="ENSMGAG00000011761.3"/>
</dbReference>
<dbReference type="SMART" id="SM01036">
    <property type="entry name" value="BP28CT"/>
    <property type="match status" value="1"/>
</dbReference>
<evidence type="ECO:0000256" key="6">
    <source>
        <dbReference type="ARBA" id="ARBA00023274"/>
    </source>
</evidence>
<dbReference type="SUPFAM" id="SSF48371">
    <property type="entry name" value="ARM repeat"/>
    <property type="match status" value="2"/>
</dbReference>
<evidence type="ECO:0000256" key="5">
    <source>
        <dbReference type="ARBA" id="ARBA00023242"/>
    </source>
</evidence>
<comment type="subcellular location">
    <subcellularLocation>
        <location evidence="1 7">Nucleus</location>
        <location evidence="1 7">Nucleolus</location>
    </subcellularLocation>
</comment>
<dbReference type="Pfam" id="PF12397">
    <property type="entry name" value="U3snoRNP10"/>
    <property type="match status" value="1"/>
</dbReference>
<dbReference type="GO" id="GO:0045943">
    <property type="term" value="P:positive regulation of transcription by RNA polymerase I"/>
    <property type="evidence" value="ECO:0007669"/>
    <property type="project" value="TreeGrafter"/>
</dbReference>
<reference evidence="10" key="2">
    <citation type="submission" date="2025-08" db="UniProtKB">
        <authorList>
            <consortium name="Ensembl"/>
        </authorList>
    </citation>
    <scope>IDENTIFICATION</scope>
</reference>
<dbReference type="InterPro" id="IPR016024">
    <property type="entry name" value="ARM-type_fold"/>
</dbReference>
<dbReference type="Gene3D" id="1.25.10.10">
    <property type="entry name" value="Leucine-rich Repeat Variant"/>
    <property type="match status" value="3"/>
</dbReference>
<dbReference type="InterPro" id="IPR012954">
    <property type="entry name" value="BP28_C_dom"/>
</dbReference>
<evidence type="ECO:0000256" key="3">
    <source>
        <dbReference type="ARBA" id="ARBA00022517"/>
    </source>
</evidence>
<gene>
    <name evidence="10" type="primary">HEATR1</name>
</gene>
<dbReference type="GeneTree" id="ENSGT00390000015845"/>
<evidence type="ECO:0000313" key="11">
    <source>
        <dbReference type="Proteomes" id="UP000001645"/>
    </source>
</evidence>
<protein>
    <recommendedName>
        <fullName evidence="7">HEAT repeat-containing protein 1</fullName>
    </recommendedName>
</protein>
<dbReference type="InterPro" id="IPR011989">
    <property type="entry name" value="ARM-like"/>
</dbReference>
<keyword evidence="5 7" id="KW-0539">Nucleus</keyword>
<feature type="domain" description="BP28 C-terminal" evidence="9">
    <location>
        <begin position="1747"/>
        <end position="1900"/>
    </location>
</feature>
<dbReference type="InterPro" id="IPR040191">
    <property type="entry name" value="UTP10"/>
</dbReference>
<evidence type="ECO:0000313" key="10">
    <source>
        <dbReference type="Ensembl" id="ENSMGAP00000025944.1"/>
    </source>
</evidence>
<dbReference type="GO" id="GO:0030515">
    <property type="term" value="F:snoRNA binding"/>
    <property type="evidence" value="ECO:0007669"/>
    <property type="project" value="TreeGrafter"/>
</dbReference>
<keyword evidence="6 7" id="KW-0687">Ribonucleoprotein</keyword>
<keyword evidence="4 7" id="KW-0698">rRNA processing</keyword>
<dbReference type="Proteomes" id="UP000001645">
    <property type="component" value="Chromosome 2"/>
</dbReference>
<dbReference type="InterPro" id="IPR056473">
    <property type="entry name" value="HEAT_Utp10/HEAT1"/>
</dbReference>
<sequence length="2034" mass="230896">MTSLAEQLKRLALPQSDPSLLNRSEAASLLFDCKEAAAIDRDTYFAIGCTGLEELMQIDPSFEVFQSSLFSSMSKGLERSVQTKSVNQQLNENISLFLIHLSPYFMLKPAQKCLEWLIHRFHIHLYNQDSLIGCVLPYHETKLFVRVIQLLNIKSPTHKWHWLDPIRKPGVPLARGTLITHCYKDLDFMDFICRLVAKSVKVFSECDSNSAQLRVLLAFYASTIVSALGAAEKITDRIVSMLLPYIQKGLKSSIQDYRAATYMIICQMTVKVTVDSSLVHSLMLQISKTLSKVPSLAREGVACLNLLLQTQKGDGLGKKPFNYLCKNPELVTLLQGLSEGYDISPLLRYLLPHFICSIVKSDAGKLACVFTFLEEFVSYGTEIESNPTKMAAISQKLLPLIRLLERKYPKALDSVLEEHLESAMDQANQNIFHQFISLSLSCGKYKFLEDSDTSLLLSLNHPQPAVRVLALQHLKDVIETSKEGFDQSFIEEAIFGRLKDDNRDVVMSAFSALEIFRKQVNPEVVVSSLLSIFQRADLSKDGKWYKVLERAIQILVKEEILKEKKELLDEAVMQLLPFMVITNANSKSSEWKMAICLSESDLCSLHPLLKDWPEVLQEAIKSSKSAELVGVVNKKMILLFSKNMTSGDSSLLLQMVDDLILVAEMESDSVRQKVTAHVIGSMLVQCCCNLPMKENYFSVALRVFHFLDEKIRNLRSVTVLVPVGLLTMYIEKLNSDRSVDAEESALFVFLLRSFINDLKPPPSFPKEETWWNPESLNQDCKDYLHLLLGLFDLLVCGASEGRDAFQYRALMNLLFKVHLNDSEVLFKFLSVLWTYSFSLSNHLNYEVNAMLQTRALYIGYAMLVSQTYQKKKQLLSLSSPVVISLLINLGSPVSEVRRAALNCFHSLSSMKESLFHPILQHLGQKTEEIISDPTYITQIMAILFEELQTQPKQKSQKKKLSEALESIVDCVQNPTGPSYVAKNLMKILHEVHGEITKPFFAALSDGKVQQKLLKILFDLLLNCKNPLCAQMISSVFKGISVCAEQIVTEIEPPEKAKCLATVQQTRRQKMQQQKKPPDAELAPETSNFSWQRVMLVLELLQHKKKLKRPQALVPALFNLLSRCLEPLASEEENMEYTKQLILSCLLNICQKLSPDGSKIPADILDKEKFNVELIVQCIRISKMPQTHHHALLLLGAVAGMFPDKVLHNIMPIFTFMGANVLRLDDTYTFQVINKTVQMVIPALIQAEDSDLSESPRGVEEVVIKIIRVFVDALPHVPEHRRLPILVQLITTVGGDRFLWVLLVLLFEQYVTKTVTVTASTDKDAVLEADTEFWISICCEFSVHCQFQSMMKIIQYLTELPENKEDDPGPKKSRTCKTKLKNQDGQLFNVESHSDKQLRHFKYLSVSFMSQLLTSQSLVKKYDFVFRGGKNILFNCFFLSRLLEDVLHYINTVASSVEGNADKPTAKFWRVLLNKSYDMLDKVNALLPTETFIPVIRGLMTNQLPSVRRKAMDLLNNKVQQRTKWQKSQVRQLLELVPELIAIVQCNRKEEEEEQVINRQTALFSLKLLCKGFGTENPLPFVAVLKTAIDLVSSEKEEKNVMGSALLCIAEVTCTLKAQAIPQLPRLMPSLLKTLKNKKELISNEIYLLSAVTALLKVAETLPHFLSPYLTDCLLQVVRLERIAVEFGPSSQISLRVTSLKTILATKLAPRILLPAVTKCYSEVANTRKNCLGPLMNVLKEHIIVMEKEHLISHQAELTAFFMKALDYRTDHAQDDLDEVGRTEMYIIDCLISMVMKLSEASFRPLFFKLFDWSKTESALKDRLLTFHRLADCIADKLKGLFTLFAGHLVKPFAETLNQLNVSKTDEAFFDSENSTEKSCLLLQFTLDCLHKLFLFDTQKFLSKERAETLMMPLVDQLENMLGGDEKFQERVTAHLVPCIAQFSVAMADDSLWKPLNYHILLKMRHTCSKVRFAALLALLEVAEKLKENYLVLLPESIPFLAELMEDECEEVEQQCQKTIQQLEVILGEPLQSYF</sequence>
<dbReference type="PANTHER" id="PTHR13457:SF1">
    <property type="entry name" value="HEAT REPEAT-CONTAINING PROTEIN 1"/>
    <property type="match status" value="1"/>
</dbReference>
<dbReference type="OrthoDB" id="31183at2759"/>
<accession>A0A803Y2E7</accession>
<organism evidence="10 11">
    <name type="scientific">Meleagris gallopavo</name>
    <name type="common">Wild turkey</name>
    <dbReference type="NCBI Taxonomy" id="9103"/>
    <lineage>
        <taxon>Eukaryota</taxon>
        <taxon>Metazoa</taxon>
        <taxon>Chordata</taxon>
        <taxon>Craniata</taxon>
        <taxon>Vertebrata</taxon>
        <taxon>Euteleostomi</taxon>
        <taxon>Archelosauria</taxon>
        <taxon>Archosauria</taxon>
        <taxon>Dinosauria</taxon>
        <taxon>Saurischia</taxon>
        <taxon>Theropoda</taxon>
        <taxon>Coelurosauria</taxon>
        <taxon>Aves</taxon>
        <taxon>Neognathae</taxon>
        <taxon>Galloanserae</taxon>
        <taxon>Galliformes</taxon>
        <taxon>Phasianidae</taxon>
        <taxon>Meleagridinae</taxon>
        <taxon>Meleagris</taxon>
    </lineage>
</organism>
<dbReference type="GO" id="GO:0000462">
    <property type="term" value="P:maturation of SSU-rRNA from tricistronic rRNA transcript (SSU-rRNA, 5.8S rRNA, LSU-rRNA)"/>
    <property type="evidence" value="ECO:0007669"/>
    <property type="project" value="TreeGrafter"/>
</dbReference>
<evidence type="ECO:0000256" key="1">
    <source>
        <dbReference type="ARBA" id="ARBA00004604"/>
    </source>
</evidence>
<reference evidence="10" key="3">
    <citation type="submission" date="2025-09" db="UniProtKB">
        <authorList>
            <consortium name="Ensembl"/>
        </authorList>
    </citation>
    <scope>IDENTIFICATION</scope>
</reference>
<dbReference type="GO" id="GO:0030686">
    <property type="term" value="C:90S preribosome"/>
    <property type="evidence" value="ECO:0007669"/>
    <property type="project" value="TreeGrafter"/>
</dbReference>
<dbReference type="InterPro" id="IPR022125">
    <property type="entry name" value="U3snoRNP10_N"/>
</dbReference>
<comment type="similarity">
    <text evidence="2 7">Belongs to the HEATR1/UTP10 family.</text>
</comment>
<comment type="function">
    <text evidence="7">Involved in nucleolar processing of pre-18S ribosomal RNA.</text>
</comment>
<reference evidence="10 11" key="1">
    <citation type="journal article" date="2010" name="PLoS Biol.">
        <title>Multi-platform next-generation sequencing of the domestic turkey (Meleagris gallopavo): genome assembly and analysis.</title>
        <authorList>
            <person name="Dalloul R.A."/>
            <person name="Long J.A."/>
            <person name="Zimin A.V."/>
            <person name="Aslam L."/>
            <person name="Beal K."/>
            <person name="Blomberg L.A."/>
            <person name="Bouffard P."/>
            <person name="Burt D.W."/>
            <person name="Crasta O."/>
            <person name="Crooijmans R.P."/>
            <person name="Cooper K."/>
            <person name="Coulombe R.A."/>
            <person name="De S."/>
            <person name="Delany M.E."/>
            <person name="Dodgson J.B."/>
            <person name="Dong J.J."/>
            <person name="Evans C."/>
            <person name="Frederickson K.M."/>
            <person name="Flicek P."/>
            <person name="Florea L."/>
            <person name="Folkerts O."/>
            <person name="Groenen M.A."/>
            <person name="Harkins T.T."/>
            <person name="Herrero J."/>
            <person name="Hoffmann S."/>
            <person name="Megens H.J."/>
            <person name="Jiang A."/>
            <person name="de Jong P."/>
            <person name="Kaiser P."/>
            <person name="Kim H."/>
            <person name="Kim K.W."/>
            <person name="Kim S."/>
            <person name="Langenberger D."/>
            <person name="Lee M.K."/>
            <person name="Lee T."/>
            <person name="Mane S."/>
            <person name="Marcais G."/>
            <person name="Marz M."/>
            <person name="McElroy A.P."/>
            <person name="Modise T."/>
            <person name="Nefedov M."/>
            <person name="Notredame C."/>
            <person name="Paton I.R."/>
            <person name="Payne W.S."/>
            <person name="Pertea G."/>
            <person name="Prickett D."/>
            <person name="Puiu D."/>
            <person name="Qioa D."/>
            <person name="Raineri E."/>
            <person name="Ruffier M."/>
            <person name="Salzberg S.L."/>
            <person name="Schatz M.C."/>
            <person name="Scheuring C."/>
            <person name="Schmidt C.J."/>
            <person name="Schroeder S."/>
            <person name="Searle S.M."/>
            <person name="Smith E.J."/>
            <person name="Smith J."/>
            <person name="Sonstegard T.S."/>
            <person name="Stadler P.F."/>
            <person name="Tafer H."/>
            <person name="Tu Z.J."/>
            <person name="Van Tassell C.P."/>
            <person name="Vilella A.J."/>
            <person name="Williams K.P."/>
            <person name="Yorke J.A."/>
            <person name="Zhang L."/>
            <person name="Zhang H.B."/>
            <person name="Zhang X."/>
            <person name="Zhang Y."/>
            <person name="Reed K.M."/>
        </authorList>
    </citation>
    <scope>NUCLEOTIDE SEQUENCE [LARGE SCALE GENOMIC DNA]</scope>
</reference>
<dbReference type="Pfam" id="PF23243">
    <property type="entry name" value="HEAT_HEATR1"/>
    <property type="match status" value="2"/>
</dbReference>
<dbReference type="PANTHER" id="PTHR13457">
    <property type="entry name" value="BAP28"/>
    <property type="match status" value="1"/>
</dbReference>
<proteinExistence type="inferred from homology"/>
<evidence type="ECO:0000256" key="8">
    <source>
        <dbReference type="SAM" id="Coils"/>
    </source>
</evidence>
<dbReference type="GO" id="GO:0032040">
    <property type="term" value="C:small-subunit processome"/>
    <property type="evidence" value="ECO:0007669"/>
    <property type="project" value="TreeGrafter"/>
</dbReference>
<evidence type="ECO:0000256" key="7">
    <source>
        <dbReference type="RuleBase" id="RU367065"/>
    </source>
</evidence>